<evidence type="ECO:0000313" key="8">
    <source>
        <dbReference type="Proteomes" id="UP001156641"/>
    </source>
</evidence>
<dbReference type="InterPro" id="IPR020845">
    <property type="entry name" value="AMP-binding_CS"/>
</dbReference>
<keyword evidence="1" id="KW-0596">Phosphopantetheine</keyword>
<dbReference type="InterPro" id="IPR042099">
    <property type="entry name" value="ANL_N_sf"/>
</dbReference>
<dbReference type="Pfam" id="PF00501">
    <property type="entry name" value="AMP-binding"/>
    <property type="match status" value="1"/>
</dbReference>
<dbReference type="SUPFAM" id="SSF56801">
    <property type="entry name" value="Acetyl-CoA synthetase-like"/>
    <property type="match status" value="1"/>
</dbReference>
<feature type="coiled-coil region" evidence="5">
    <location>
        <begin position="643"/>
        <end position="670"/>
    </location>
</feature>
<dbReference type="NCBIfam" id="NF041592">
    <property type="entry name" value="carboxyl_red"/>
    <property type="match status" value="1"/>
</dbReference>
<reference evidence="8" key="1">
    <citation type="journal article" date="2019" name="Int. J. Syst. Evol. Microbiol.">
        <title>The Global Catalogue of Microorganisms (GCM) 10K type strain sequencing project: providing services to taxonomists for standard genome sequencing and annotation.</title>
        <authorList>
            <consortium name="The Broad Institute Genomics Platform"/>
            <consortium name="The Broad Institute Genome Sequencing Center for Infectious Disease"/>
            <person name="Wu L."/>
            <person name="Ma J."/>
        </authorList>
    </citation>
    <scope>NUCLEOTIDE SEQUENCE [LARGE SCALE GENOMIC DNA]</scope>
    <source>
        <strain evidence="8">NBRC 112502</strain>
    </source>
</reference>
<dbReference type="InterPro" id="IPR013120">
    <property type="entry name" value="FAR_NAD-bd"/>
</dbReference>
<keyword evidence="3" id="KW-0547">Nucleotide-binding</keyword>
<feature type="domain" description="Carrier" evidence="6">
    <location>
        <begin position="675"/>
        <end position="750"/>
    </location>
</feature>
<keyword evidence="4" id="KW-0067">ATP-binding</keyword>
<dbReference type="InterPro" id="IPR046407">
    <property type="entry name" value="CAR"/>
</dbReference>
<evidence type="ECO:0000256" key="3">
    <source>
        <dbReference type="ARBA" id="ARBA00022741"/>
    </source>
</evidence>
<dbReference type="PANTHER" id="PTHR43272:SF33">
    <property type="entry name" value="AMP-BINDING DOMAIN-CONTAINING PROTEIN-RELATED"/>
    <property type="match status" value="1"/>
</dbReference>
<accession>A0ABQ6A4B6</accession>
<dbReference type="InterPro" id="IPR010080">
    <property type="entry name" value="Thioester_reductase-like_dom"/>
</dbReference>
<dbReference type="InterPro" id="IPR009081">
    <property type="entry name" value="PP-bd_ACP"/>
</dbReference>
<dbReference type="GO" id="GO:0016874">
    <property type="term" value="F:ligase activity"/>
    <property type="evidence" value="ECO:0007669"/>
    <property type="project" value="UniProtKB-KW"/>
</dbReference>
<dbReference type="CDD" id="cd05235">
    <property type="entry name" value="SDR_e1"/>
    <property type="match status" value="1"/>
</dbReference>
<dbReference type="Pfam" id="PF07993">
    <property type="entry name" value="NAD_binding_4"/>
    <property type="match status" value="1"/>
</dbReference>
<comment type="caution">
    <text evidence="7">The sequence shown here is derived from an EMBL/GenBank/DDBJ whole genome shotgun (WGS) entry which is preliminary data.</text>
</comment>
<keyword evidence="7" id="KW-0436">Ligase</keyword>
<keyword evidence="5" id="KW-0175">Coiled coil</keyword>
<evidence type="ECO:0000256" key="4">
    <source>
        <dbReference type="ARBA" id="ARBA00022840"/>
    </source>
</evidence>
<keyword evidence="8" id="KW-1185">Reference proteome</keyword>
<dbReference type="Pfam" id="PF00550">
    <property type="entry name" value="PP-binding"/>
    <property type="match status" value="1"/>
</dbReference>
<evidence type="ECO:0000256" key="1">
    <source>
        <dbReference type="ARBA" id="ARBA00022450"/>
    </source>
</evidence>
<protein>
    <submittedName>
        <fullName evidence="7">Fatty-acid-CoA ligase FadD</fullName>
    </submittedName>
</protein>
<dbReference type="PANTHER" id="PTHR43272">
    <property type="entry name" value="LONG-CHAIN-FATTY-ACID--COA LIGASE"/>
    <property type="match status" value="1"/>
</dbReference>
<proteinExistence type="predicted"/>
<dbReference type="EMBL" id="BSOS01000006">
    <property type="protein sequence ID" value="GLR65716.1"/>
    <property type="molecule type" value="Genomic_DNA"/>
</dbReference>
<dbReference type="Gene3D" id="3.40.50.720">
    <property type="entry name" value="NAD(P)-binding Rossmann-like Domain"/>
    <property type="match status" value="1"/>
</dbReference>
<dbReference type="NCBIfam" id="TIGR01746">
    <property type="entry name" value="Thioester-redct"/>
    <property type="match status" value="1"/>
</dbReference>
<dbReference type="PROSITE" id="PS50075">
    <property type="entry name" value="CARRIER"/>
    <property type="match status" value="1"/>
</dbReference>
<sequence length="1208" mass="133467">MLAYPSNANNEGEKMVQDFNQQHLIEKAGVRIWKMAEADPQLKALKPLEDVTRRIQEPDISYREIIAATLNGYAGRPAMGSRAYEIRLDARTGESFRHYLPAFETISYAQLHGQVEAIANFWRHHPHHRVAPGDMVAFIAFTGAEMAAVDLACIYAQAVCVPLQANLSQPDMEEVLRDTAPVTMVANIDNLALATDYACSQNTIRSLIVIDYDDQIDAERRLLEASRERLAKNGGTVRLTAFAEAVSHGGQFVFEPLPPSPRGRDNISMIMYTSGSTGTPKGALIHDAISIQFWSWMPVYVPTVAMGYAPMNHFMGRNMVHSALAQGGTVYFTLKSDMSSLFEDIRIARPTFITFIPRVCELVYQHYQSEVQRRLAAGETRENADEAVREEMRNSFLGDRLNAGGVGSSPTAPEVRQFMAECFDIPIIEGYGCTEAGGGAMTWLNRIVPRVVLDYKLADVPELGYYTTDRPFPRGELLVKTALTIKGYFKRPEASAAIFDADGYLKTGDVMEEQEPGYLVWVDRRNNVIKLSQAEFVAIGPLEAVFLAQSKFIKQIYVYGSSQRSFLLAVAVPALELAQARLGHAPSDSELRELVLGDLQNAARDAGLKSFEVPRDVLIEREAFTLENGLLSSVRKPLRPNLKRRYAGRLEAMYQEIERQQQDELALLREGGAGQSTLDRVAGAFKANLGLASFHGGNHQSYADLGGDSFGAVSLTLLFEEMFGISVPVSIVLHPSASASRLAAYIDDALSNAGPLERYKQIHPDPERVRATDFKLDVLLDAATLAAAKVAAPAVSVSRTVLLTGANGFLGRFLCLEWLEQLARIDGKLICIIRGADAQAARARLDEAIGTLDHDLAERFQTLASRHLEMLPGDLATPKLGLSEASFARLAYEVDHIVHPAALVNHRLSYRNLFEPNVLGTAELIRLALTERLKRFDYISSVAVPHMGADLARGPESMDVRKGAPEMPLIDMYASGYGASKWAGEVMLREANEEFGLPVNVFRAGMIMPHARYLGQINVTDMFTRLLFSLVKTGIAPKSFYELGPNGERQPAHYDGLPVNFLAAAMQQIGARPYSGFFSYNLINVHHGDGLSLDTVVDWVESAGYTVKRINDHEEWARRFEDKLRNLPDNERQKSSMSILGYFAAPHPPNPVPVSSADFEAMVKTIPAGPEVPQLSEEYIHKYLRDMSLLGLIEQPKASADVMSRPPA</sequence>
<organism evidence="7 8">
    <name type="scientific">Acidocella aquatica</name>
    <dbReference type="NCBI Taxonomy" id="1922313"/>
    <lineage>
        <taxon>Bacteria</taxon>
        <taxon>Pseudomonadati</taxon>
        <taxon>Pseudomonadota</taxon>
        <taxon>Alphaproteobacteria</taxon>
        <taxon>Acetobacterales</taxon>
        <taxon>Acidocellaceae</taxon>
        <taxon>Acidocella</taxon>
    </lineage>
</organism>
<dbReference type="PROSITE" id="PS00455">
    <property type="entry name" value="AMP_BINDING"/>
    <property type="match status" value="1"/>
</dbReference>
<dbReference type="SUPFAM" id="SSF51735">
    <property type="entry name" value="NAD(P)-binding Rossmann-fold domains"/>
    <property type="match status" value="1"/>
</dbReference>
<keyword evidence="2" id="KW-0597">Phosphoprotein</keyword>
<dbReference type="InterPro" id="IPR036736">
    <property type="entry name" value="ACP-like_sf"/>
</dbReference>
<evidence type="ECO:0000313" key="7">
    <source>
        <dbReference type="EMBL" id="GLR65716.1"/>
    </source>
</evidence>
<name>A0ABQ6A4B6_9PROT</name>
<evidence type="ECO:0000256" key="5">
    <source>
        <dbReference type="SAM" id="Coils"/>
    </source>
</evidence>
<dbReference type="InterPro" id="IPR000873">
    <property type="entry name" value="AMP-dep_synth/lig_dom"/>
</dbReference>
<dbReference type="Gene3D" id="1.10.1200.10">
    <property type="entry name" value="ACP-like"/>
    <property type="match status" value="1"/>
</dbReference>
<gene>
    <name evidence="7" type="ORF">GCM10010909_03940</name>
</gene>
<evidence type="ECO:0000256" key="2">
    <source>
        <dbReference type="ARBA" id="ARBA00022553"/>
    </source>
</evidence>
<dbReference type="SUPFAM" id="SSF47336">
    <property type="entry name" value="ACP-like"/>
    <property type="match status" value="1"/>
</dbReference>
<evidence type="ECO:0000259" key="6">
    <source>
        <dbReference type="PROSITE" id="PS50075"/>
    </source>
</evidence>
<dbReference type="InterPro" id="IPR036291">
    <property type="entry name" value="NAD(P)-bd_dom_sf"/>
</dbReference>
<dbReference type="Gene3D" id="3.40.50.12780">
    <property type="entry name" value="N-terminal domain of ligase-like"/>
    <property type="match status" value="1"/>
</dbReference>
<dbReference type="Proteomes" id="UP001156641">
    <property type="component" value="Unassembled WGS sequence"/>
</dbReference>